<accession>A0A0A9GDZ4</accession>
<dbReference type="EMBL" id="GBRH01174581">
    <property type="protein sequence ID" value="JAE23315.1"/>
    <property type="molecule type" value="Transcribed_RNA"/>
</dbReference>
<evidence type="ECO:0000313" key="1">
    <source>
        <dbReference type="EMBL" id="JAE23315.1"/>
    </source>
</evidence>
<reference evidence="1" key="2">
    <citation type="journal article" date="2015" name="Data Brief">
        <title>Shoot transcriptome of the giant reed, Arundo donax.</title>
        <authorList>
            <person name="Barrero R.A."/>
            <person name="Guerrero F.D."/>
            <person name="Moolhuijzen P."/>
            <person name="Goolsby J.A."/>
            <person name="Tidwell J."/>
            <person name="Bellgard S.E."/>
            <person name="Bellgard M.I."/>
        </authorList>
    </citation>
    <scope>NUCLEOTIDE SEQUENCE</scope>
    <source>
        <tissue evidence="1">Shoot tissue taken approximately 20 cm above the soil surface</tissue>
    </source>
</reference>
<sequence>MYEKLHGKCANKNKLLIARDFTYSKNFAFKKAHAFI</sequence>
<dbReference type="AlphaFoldDB" id="A0A0A9GDZ4"/>
<organism evidence="1">
    <name type="scientific">Arundo donax</name>
    <name type="common">Giant reed</name>
    <name type="synonym">Donax arundinaceus</name>
    <dbReference type="NCBI Taxonomy" id="35708"/>
    <lineage>
        <taxon>Eukaryota</taxon>
        <taxon>Viridiplantae</taxon>
        <taxon>Streptophyta</taxon>
        <taxon>Embryophyta</taxon>
        <taxon>Tracheophyta</taxon>
        <taxon>Spermatophyta</taxon>
        <taxon>Magnoliopsida</taxon>
        <taxon>Liliopsida</taxon>
        <taxon>Poales</taxon>
        <taxon>Poaceae</taxon>
        <taxon>PACMAD clade</taxon>
        <taxon>Arundinoideae</taxon>
        <taxon>Arundineae</taxon>
        <taxon>Arundo</taxon>
    </lineage>
</organism>
<name>A0A0A9GDZ4_ARUDO</name>
<proteinExistence type="predicted"/>
<reference evidence="1" key="1">
    <citation type="submission" date="2014-09" db="EMBL/GenBank/DDBJ databases">
        <authorList>
            <person name="Magalhaes I.L.F."/>
            <person name="Oliveira U."/>
            <person name="Santos F.R."/>
            <person name="Vidigal T.H.D.A."/>
            <person name="Brescovit A.D."/>
            <person name="Santos A.J."/>
        </authorList>
    </citation>
    <scope>NUCLEOTIDE SEQUENCE</scope>
    <source>
        <tissue evidence="1">Shoot tissue taken approximately 20 cm above the soil surface</tissue>
    </source>
</reference>
<protein>
    <submittedName>
        <fullName evidence="1">Uncharacterized protein</fullName>
    </submittedName>
</protein>